<protein>
    <submittedName>
        <fullName evidence="1">Uncharacterized protein</fullName>
    </submittedName>
</protein>
<accession>A0A481YRL1</accession>
<sequence>MDDSSYIKDLTEFFRKSLQNSDRVLEYFSYSKRKMKEFFDRTYIFNNGMIFINDKYALLACRLMTPKDRSLIHADMPIMWGSVYVPKDRRYSFSGWKTDYPNSAVFLCEITTHSPYLKFKLISLRLLTPNMIKGKEIFFAIEDIRLYQRKENYYLYYIGVHEPCGTDGLKGPGTKCVYMSEIPILLNSMKEYDGSPIYDFNFDIPNHEILCRNIVNETKEEGNSKKFFFWKNWSPWTYKNEDYLTDLYPDCVIYERNTDDQDCQLKNIDKNILKHFKQLQKYYTVMLSSGDTFKLFGYSATTPSIPVPNDFADEFLDGHRNLYLGIAHIRSQMGKFLTQQPDCAAERREMFEKIIEALETEKFYSSYLNFIKFYIKRRKKDKLLTHPDFYLMMLYFFNPKTGSIKYTSTAFLPVPVNPENPSDVYMRTPLVFPCGSVINNDSILISYGEGDSRARLMKLGRNVIKSMIIKYDSNYIKNFRFENILIPATNFVEKRTLTEIANNMFHPLFEDDKY</sequence>
<dbReference type="EMBL" id="MK500327">
    <property type="protein sequence ID" value="QBK85669.1"/>
    <property type="molecule type" value="Genomic_DNA"/>
</dbReference>
<proteinExistence type="predicted"/>
<organism evidence="1">
    <name type="scientific">Marseillevirus LCMAC101</name>
    <dbReference type="NCBI Taxonomy" id="2506602"/>
    <lineage>
        <taxon>Viruses</taxon>
        <taxon>Varidnaviria</taxon>
        <taxon>Bamfordvirae</taxon>
        <taxon>Nucleocytoviricota</taxon>
        <taxon>Megaviricetes</taxon>
        <taxon>Pimascovirales</taxon>
        <taxon>Pimascovirales incertae sedis</taxon>
        <taxon>Marseilleviridae</taxon>
    </lineage>
</organism>
<gene>
    <name evidence="1" type="ORF">LCMAC101_02640</name>
</gene>
<name>A0A481YRL1_9VIRU</name>
<reference evidence="1" key="1">
    <citation type="journal article" date="2019" name="MBio">
        <title>Virus Genomes from Deep Sea Sediments Expand the Ocean Megavirome and Support Independent Origins of Viral Gigantism.</title>
        <authorList>
            <person name="Backstrom D."/>
            <person name="Yutin N."/>
            <person name="Jorgensen S.L."/>
            <person name="Dharamshi J."/>
            <person name="Homa F."/>
            <person name="Zaremba-Niedwiedzka K."/>
            <person name="Spang A."/>
            <person name="Wolf Y.I."/>
            <person name="Koonin E.V."/>
            <person name="Ettema T.J."/>
        </authorList>
    </citation>
    <scope>NUCLEOTIDE SEQUENCE</scope>
</reference>
<evidence type="ECO:0000313" key="1">
    <source>
        <dbReference type="EMBL" id="QBK85669.1"/>
    </source>
</evidence>